<name>A0A3P8RTP4_AMPPE</name>
<evidence type="ECO:0000256" key="9">
    <source>
        <dbReference type="ARBA" id="ARBA00062391"/>
    </source>
</evidence>
<comment type="similarity">
    <text evidence="2">Belongs to the dpy-30 family.</text>
</comment>
<evidence type="ECO:0000256" key="4">
    <source>
        <dbReference type="ARBA" id="ARBA00022846"/>
    </source>
</evidence>
<feature type="coiled-coil region" evidence="11">
    <location>
        <begin position="43"/>
        <end position="87"/>
    </location>
</feature>
<feature type="compositionally biased region" description="Polar residues" evidence="12">
    <location>
        <begin position="99"/>
        <end position="112"/>
    </location>
</feature>
<evidence type="ECO:0000256" key="12">
    <source>
        <dbReference type="SAM" id="MobiDB-lite"/>
    </source>
</evidence>
<dbReference type="AlphaFoldDB" id="A0A3P8RTP4"/>
<keyword evidence="11" id="KW-0175">Coiled coil</keyword>
<dbReference type="CDD" id="cd22966">
    <property type="entry name" value="DD_DYDC-like"/>
    <property type="match status" value="1"/>
</dbReference>
<dbReference type="InterPro" id="IPR007858">
    <property type="entry name" value="Dpy-30_motif"/>
</dbReference>
<evidence type="ECO:0000256" key="3">
    <source>
        <dbReference type="ARBA" id="ARBA00022490"/>
    </source>
</evidence>
<feature type="compositionally biased region" description="Basic and acidic residues" evidence="12">
    <location>
        <begin position="157"/>
        <end position="172"/>
    </location>
</feature>
<dbReference type="GO" id="GO:0048188">
    <property type="term" value="C:Set1C/COMPASS complex"/>
    <property type="evidence" value="ECO:0007669"/>
    <property type="project" value="InterPro"/>
</dbReference>
<keyword evidence="6" id="KW-0206">Cytoskeleton</keyword>
<dbReference type="FunFam" id="1.20.890.10:FF:000009">
    <property type="entry name" value="DPY30 domain-containing protein 1"/>
    <property type="match status" value="1"/>
</dbReference>
<evidence type="ECO:0000313" key="13">
    <source>
        <dbReference type="Ensembl" id="ENSAPEP00000004018.1"/>
    </source>
</evidence>
<comment type="function">
    <text evidence="8">Functions as part of axonemal radial spoke complexes that play an important part in the motility of sperm and cilia. Plays a crucial role during acrosome biogenesis.</text>
</comment>
<evidence type="ECO:0000256" key="5">
    <source>
        <dbReference type="ARBA" id="ARBA00023069"/>
    </source>
</evidence>
<evidence type="ECO:0000256" key="2">
    <source>
        <dbReference type="ARBA" id="ARBA00010849"/>
    </source>
</evidence>
<feature type="region of interest" description="Disordered" evidence="12">
    <location>
        <begin position="99"/>
        <end position="183"/>
    </location>
</feature>
<reference evidence="13 14" key="1">
    <citation type="submission" date="2018-03" db="EMBL/GenBank/DDBJ databases">
        <title>Finding Nemo's genes: A chromosome-scale reference assembly of the genome of the orange clownfish Amphiprion percula.</title>
        <authorList>
            <person name="Lehmann R."/>
        </authorList>
    </citation>
    <scope>NUCLEOTIDE SEQUENCE</scope>
</reference>
<dbReference type="PANTHER" id="PTHR23356:SF16">
    <property type="entry name" value="DPY30 DOMAIN CONTAINING 2"/>
    <property type="match status" value="1"/>
</dbReference>
<dbReference type="Ensembl" id="ENSAPET00000004127.1">
    <property type="protein sequence ID" value="ENSAPEP00000004018.1"/>
    <property type="gene ID" value="ENSAPEG00000002896.1"/>
</dbReference>
<evidence type="ECO:0000313" key="14">
    <source>
        <dbReference type="Proteomes" id="UP000265080"/>
    </source>
</evidence>
<sequence>MDSEYLKKHLGRCLVEGLAEVAEQRPVDPVLYLAHWLYKHNSNEEYEAEKKASFALLEQEKKKATEELLHQEKLKEEERKISEALKEWTKVGLWSTQLEVGSSSSSQALNTDNKTEAAETPDESNKVELKNDEVEETTDVEAKTDPAEEKTEEEERNAEQKEVKDDDQDEKKVRRQLHQCNRT</sequence>
<proteinExistence type="inferred from homology"/>
<evidence type="ECO:0000256" key="7">
    <source>
        <dbReference type="ARBA" id="ARBA00023273"/>
    </source>
</evidence>
<dbReference type="PANTHER" id="PTHR23356">
    <property type="entry name" value="DPY30-RELATED"/>
    <property type="match status" value="1"/>
</dbReference>
<organism evidence="13 14">
    <name type="scientific">Amphiprion percula</name>
    <name type="common">Orange clownfish</name>
    <name type="synonym">Lutjanus percula</name>
    <dbReference type="NCBI Taxonomy" id="161767"/>
    <lineage>
        <taxon>Eukaryota</taxon>
        <taxon>Metazoa</taxon>
        <taxon>Chordata</taxon>
        <taxon>Craniata</taxon>
        <taxon>Vertebrata</taxon>
        <taxon>Euteleostomi</taxon>
        <taxon>Actinopterygii</taxon>
        <taxon>Neopterygii</taxon>
        <taxon>Teleostei</taxon>
        <taxon>Neoteleostei</taxon>
        <taxon>Acanthomorphata</taxon>
        <taxon>Ovalentaria</taxon>
        <taxon>Pomacentridae</taxon>
        <taxon>Amphiprion</taxon>
    </lineage>
</organism>
<evidence type="ECO:0000256" key="1">
    <source>
        <dbReference type="ARBA" id="ARBA00004611"/>
    </source>
</evidence>
<dbReference type="Proteomes" id="UP000265080">
    <property type="component" value="Chromosome 19"/>
</dbReference>
<accession>A0A3P8RTP4</accession>
<feature type="compositionally biased region" description="Basic and acidic residues" evidence="12">
    <location>
        <begin position="113"/>
        <end position="132"/>
    </location>
</feature>
<evidence type="ECO:0000256" key="6">
    <source>
        <dbReference type="ARBA" id="ARBA00023212"/>
    </source>
</evidence>
<keyword evidence="14" id="KW-1185">Reference proteome</keyword>
<dbReference type="Pfam" id="PF05186">
    <property type="entry name" value="Dpy-30"/>
    <property type="match status" value="1"/>
</dbReference>
<keyword evidence="3" id="KW-0963">Cytoplasm</keyword>
<dbReference type="InterPro" id="IPR037856">
    <property type="entry name" value="Sdc1/DPY30"/>
</dbReference>
<keyword evidence="4" id="KW-0282">Flagellum</keyword>
<evidence type="ECO:0000256" key="8">
    <source>
        <dbReference type="ARBA" id="ARBA00058296"/>
    </source>
</evidence>
<evidence type="ECO:0000256" key="10">
    <source>
        <dbReference type="ARBA" id="ARBA00068754"/>
    </source>
</evidence>
<keyword evidence="7" id="KW-0966">Cell projection</keyword>
<comment type="subunit">
    <text evidence="9">Component of the axonemal radial spoke complex 1 (RS1), at least composed of spoke head proteins RSPH1, RSPH3, RSPH9 and the cilia-specific component RSPH4A or sperm-specific component RSPH6A, spoke stalk proteins RSPH14, DNAJB13, DYDC1, ROPN1L and NME5, and the anchor protein IQUB. Interacts with SH3GL3.</text>
</comment>
<dbReference type="GeneTree" id="ENSGT00940000171531"/>
<evidence type="ECO:0000256" key="11">
    <source>
        <dbReference type="SAM" id="Coils"/>
    </source>
</evidence>
<dbReference type="InterPro" id="IPR049630">
    <property type="entry name" value="DYDC-like_DD"/>
</dbReference>
<reference evidence="13" key="2">
    <citation type="submission" date="2025-08" db="UniProtKB">
        <authorList>
            <consortium name="Ensembl"/>
        </authorList>
    </citation>
    <scope>IDENTIFICATION</scope>
</reference>
<keyword evidence="5" id="KW-0969">Cilium</keyword>
<protein>
    <recommendedName>
        <fullName evidence="10">DPY30 domain-containing protein 1</fullName>
    </recommendedName>
</protein>
<feature type="compositionally biased region" description="Basic and acidic residues" evidence="12">
    <location>
        <begin position="140"/>
        <end position="149"/>
    </location>
</feature>
<comment type="subcellular location">
    <subcellularLocation>
        <location evidence="1">Cytoplasm</location>
        <location evidence="1">Cytoskeleton</location>
        <location evidence="1">Flagellum axoneme</location>
    </subcellularLocation>
</comment>
<dbReference type="Gene3D" id="1.20.890.10">
    <property type="entry name" value="cAMP-dependent protein kinase regulatory subunit, dimerization-anchoring domain"/>
    <property type="match status" value="1"/>
</dbReference>
<reference evidence="13" key="3">
    <citation type="submission" date="2025-09" db="UniProtKB">
        <authorList>
            <consortium name="Ensembl"/>
        </authorList>
    </citation>
    <scope>IDENTIFICATION</scope>
</reference>